<dbReference type="AlphaFoldDB" id="A0A1C7N665"/>
<dbReference type="SMART" id="SM00355">
    <property type="entry name" value="ZnF_C2H2"/>
    <property type="match status" value="1"/>
</dbReference>
<sequence length="312" mass="36720">MSLNQQPQNAPKRRRIVQSSLPNTSVIDFSVESSYRCQYCNYQTSKRSNFDKHMEIQHPIVDLTTDVDQQGLPRYDSRMRSSDVVTEEYDWDDNEDSNDDDVKENEDNYTQEPFDEYLMPSEENIPDFHHPSYPFESPQHFLCHAFFDVKKIMSFVRQIVNLTSDNDFTLPSDNKIIDFAKSVRSNIPISNTTEHEATIAKTKFYMNKPSKYIKHLMANCDIYIDLKIHIFFIVLAKNKFLIISDFYARLAQHPNGEQHYMKVQIIPYVLYTDKTFSNTSKQYNKFDSVQMIPAALPISERNKRENMHFVLT</sequence>
<keyword evidence="4" id="KW-1185">Reference proteome</keyword>
<dbReference type="EMBL" id="LUGH01000488">
    <property type="protein sequence ID" value="OBZ84622.1"/>
    <property type="molecule type" value="Genomic_DNA"/>
</dbReference>
<comment type="caution">
    <text evidence="3">The sequence shown here is derived from an EMBL/GenBank/DDBJ whole genome shotgun (WGS) entry which is preliminary data.</text>
</comment>
<dbReference type="InterPro" id="IPR036236">
    <property type="entry name" value="Znf_C2H2_sf"/>
</dbReference>
<accession>A0A1C7N665</accession>
<dbReference type="SUPFAM" id="SSF57667">
    <property type="entry name" value="beta-beta-alpha zinc fingers"/>
    <property type="match status" value="1"/>
</dbReference>
<dbReference type="InParanoid" id="A0A1C7N665"/>
<feature type="compositionally biased region" description="Acidic residues" evidence="1">
    <location>
        <begin position="85"/>
        <end position="107"/>
    </location>
</feature>
<proteinExistence type="predicted"/>
<dbReference type="Gene3D" id="3.30.160.60">
    <property type="entry name" value="Classic Zinc Finger"/>
    <property type="match status" value="1"/>
</dbReference>
<feature type="region of interest" description="Disordered" evidence="1">
    <location>
        <begin position="72"/>
        <end position="107"/>
    </location>
</feature>
<reference evidence="3 4" key="1">
    <citation type="submission" date="2016-03" db="EMBL/GenBank/DDBJ databases">
        <title>Choanephora cucurbitarum.</title>
        <authorList>
            <person name="Min B."/>
            <person name="Park H."/>
            <person name="Park J.-H."/>
            <person name="Shin H.-D."/>
            <person name="Choi I.-G."/>
        </authorList>
    </citation>
    <scope>NUCLEOTIDE SEQUENCE [LARGE SCALE GENOMIC DNA]</scope>
    <source>
        <strain evidence="3 4">KUS-F28377</strain>
    </source>
</reference>
<organism evidence="3 4">
    <name type="scientific">Choanephora cucurbitarum</name>
    <dbReference type="NCBI Taxonomy" id="101091"/>
    <lineage>
        <taxon>Eukaryota</taxon>
        <taxon>Fungi</taxon>
        <taxon>Fungi incertae sedis</taxon>
        <taxon>Mucoromycota</taxon>
        <taxon>Mucoromycotina</taxon>
        <taxon>Mucoromycetes</taxon>
        <taxon>Mucorales</taxon>
        <taxon>Mucorineae</taxon>
        <taxon>Choanephoraceae</taxon>
        <taxon>Choanephoroideae</taxon>
        <taxon>Choanephora</taxon>
    </lineage>
</organism>
<feature type="domain" description="C2H2-type" evidence="2">
    <location>
        <begin position="35"/>
        <end position="58"/>
    </location>
</feature>
<dbReference type="InterPro" id="IPR013087">
    <property type="entry name" value="Znf_C2H2_type"/>
</dbReference>
<protein>
    <recommendedName>
        <fullName evidence="2">C2H2-type domain-containing protein</fullName>
    </recommendedName>
</protein>
<name>A0A1C7N665_9FUNG</name>
<evidence type="ECO:0000313" key="3">
    <source>
        <dbReference type="EMBL" id="OBZ84622.1"/>
    </source>
</evidence>
<evidence type="ECO:0000313" key="4">
    <source>
        <dbReference type="Proteomes" id="UP000093000"/>
    </source>
</evidence>
<evidence type="ECO:0000259" key="2">
    <source>
        <dbReference type="SMART" id="SM00355"/>
    </source>
</evidence>
<gene>
    <name evidence="3" type="ORF">A0J61_07329</name>
</gene>
<dbReference type="Proteomes" id="UP000093000">
    <property type="component" value="Unassembled WGS sequence"/>
</dbReference>
<evidence type="ECO:0000256" key="1">
    <source>
        <dbReference type="SAM" id="MobiDB-lite"/>
    </source>
</evidence>